<gene>
    <name evidence="2" type="ORF">IAD25_02965</name>
</gene>
<evidence type="ECO:0000313" key="2">
    <source>
        <dbReference type="EMBL" id="HIU95656.1"/>
    </source>
</evidence>
<dbReference type="InterPro" id="IPR050993">
    <property type="entry name" value="Isochorismatase_domain"/>
</dbReference>
<proteinExistence type="predicted"/>
<dbReference type="Proteomes" id="UP000824130">
    <property type="component" value="Unassembled WGS sequence"/>
</dbReference>
<dbReference type="EMBL" id="DVOB01000067">
    <property type="protein sequence ID" value="HIU95656.1"/>
    <property type="molecule type" value="Genomic_DNA"/>
</dbReference>
<evidence type="ECO:0000313" key="3">
    <source>
        <dbReference type="Proteomes" id="UP000824130"/>
    </source>
</evidence>
<dbReference type="CDD" id="cd01012">
    <property type="entry name" value="YcaC_related"/>
    <property type="match status" value="1"/>
</dbReference>
<dbReference type="InterPro" id="IPR036380">
    <property type="entry name" value="Isochorismatase-like_sf"/>
</dbReference>
<dbReference type="PANTHER" id="PTHR14119:SF3">
    <property type="entry name" value="ISOCHORISMATASE DOMAIN-CONTAINING PROTEIN 2"/>
    <property type="match status" value="1"/>
</dbReference>
<name>A0A9D1N6R6_9FIRM</name>
<feature type="domain" description="Isochorismatase-like" evidence="1">
    <location>
        <begin position="9"/>
        <end position="158"/>
    </location>
</feature>
<evidence type="ECO:0000259" key="1">
    <source>
        <dbReference type="Pfam" id="PF00857"/>
    </source>
</evidence>
<accession>A0A9D1N6R6</accession>
<organism evidence="2 3">
    <name type="scientific">Candidatus Allocopromorpha excrementipullorum</name>
    <dbReference type="NCBI Taxonomy" id="2840743"/>
    <lineage>
        <taxon>Bacteria</taxon>
        <taxon>Bacillati</taxon>
        <taxon>Bacillota</taxon>
        <taxon>Clostridia</taxon>
        <taxon>Eubacteriales</taxon>
        <taxon>Eubacteriaceae</taxon>
        <taxon>Eubacteriaceae incertae sedis</taxon>
        <taxon>Candidatus Allocopromorpha</taxon>
    </lineage>
</organism>
<keyword evidence="2" id="KW-0378">Hydrolase</keyword>
<reference evidence="2" key="1">
    <citation type="submission" date="2020-10" db="EMBL/GenBank/DDBJ databases">
        <authorList>
            <person name="Gilroy R."/>
        </authorList>
    </citation>
    <scope>NUCLEOTIDE SEQUENCE</scope>
    <source>
        <strain evidence="2">ChiSjej4B22-8349</strain>
    </source>
</reference>
<reference evidence="2" key="2">
    <citation type="journal article" date="2021" name="PeerJ">
        <title>Extensive microbial diversity within the chicken gut microbiome revealed by metagenomics and culture.</title>
        <authorList>
            <person name="Gilroy R."/>
            <person name="Ravi A."/>
            <person name="Getino M."/>
            <person name="Pursley I."/>
            <person name="Horton D.L."/>
            <person name="Alikhan N.F."/>
            <person name="Baker D."/>
            <person name="Gharbi K."/>
            <person name="Hall N."/>
            <person name="Watson M."/>
            <person name="Adriaenssens E.M."/>
            <person name="Foster-Nyarko E."/>
            <person name="Jarju S."/>
            <person name="Secka A."/>
            <person name="Antonio M."/>
            <person name="Oren A."/>
            <person name="Chaudhuri R.R."/>
            <person name="La Ragione R."/>
            <person name="Hildebrand F."/>
            <person name="Pallen M.J."/>
        </authorList>
    </citation>
    <scope>NUCLEOTIDE SEQUENCE</scope>
    <source>
        <strain evidence="2">ChiSjej4B22-8349</strain>
    </source>
</reference>
<dbReference type="GO" id="GO:0016787">
    <property type="term" value="F:hydrolase activity"/>
    <property type="evidence" value="ECO:0007669"/>
    <property type="project" value="UniProtKB-KW"/>
</dbReference>
<dbReference type="InterPro" id="IPR000868">
    <property type="entry name" value="Isochorismatase-like_dom"/>
</dbReference>
<protein>
    <submittedName>
        <fullName evidence="2">Hydrolase</fullName>
    </submittedName>
</protein>
<dbReference type="SUPFAM" id="SSF52499">
    <property type="entry name" value="Isochorismatase-like hydrolases"/>
    <property type="match status" value="1"/>
</dbReference>
<dbReference type="PANTHER" id="PTHR14119">
    <property type="entry name" value="HYDROLASE"/>
    <property type="match status" value="1"/>
</dbReference>
<dbReference type="AlphaFoldDB" id="A0A9D1N6R6"/>
<dbReference type="Gene3D" id="3.40.50.850">
    <property type="entry name" value="Isochorismatase-like"/>
    <property type="match status" value="1"/>
</dbReference>
<sequence>MGLLTRNDTAFVVIDLQEKLVPAMSDRETLEDKSVRLIKGMKVLGIPTIATQQYTKGLGETIPSVAEALGDFRHVEKNTFGCMANEEFASRIKESGKKNIVVCGIEAHICVQQTVLQLIEEGYNVYLVADCVASRNENDKLWSITRMGEAGAIITTYEAVLYEILRDSKADGFKDISAIVK</sequence>
<comment type="caution">
    <text evidence="2">The sequence shown here is derived from an EMBL/GenBank/DDBJ whole genome shotgun (WGS) entry which is preliminary data.</text>
</comment>
<dbReference type="Pfam" id="PF00857">
    <property type="entry name" value="Isochorismatase"/>
    <property type="match status" value="1"/>
</dbReference>